<protein>
    <submittedName>
        <fullName evidence="3">Uncharacterized protein</fullName>
    </submittedName>
</protein>
<dbReference type="GeneID" id="54361778"/>
<sequence length="272" mass="28935">MRASTFVLALPAVAAAQQFAILDQVKGFFNKATESLSSAVASATQAINIPNPATAAAAKVAGLSVRKLTLENHQELLRPGAATSSPGLEAWFIYITGGNKTCYGLCENAEIAWNTSVPLISASPNAPYLALLNCETDPVLCYSWDVMPPRLLHVQVPQPLADQSRAGTIIRSIPVNRTTVTAPQIASYILEEKYLQVAPYAGIFHPFDGPLAKANLVVPFGYVKWGFAQVPSWLFMVVVSFASRNFMSRRLPQGGAPAAPAGAAGARPAAQR</sequence>
<proteinExistence type="predicted"/>
<evidence type="ECO:0000313" key="3">
    <source>
        <dbReference type="RefSeq" id="XP_033463330.1"/>
    </source>
</evidence>
<reference evidence="3" key="2">
    <citation type="submission" date="2020-04" db="EMBL/GenBank/DDBJ databases">
        <authorList>
            <consortium name="NCBI Genome Project"/>
        </authorList>
    </citation>
    <scope>NUCLEOTIDE SEQUENCE</scope>
    <source>
        <strain evidence="3">CBS 342.82</strain>
    </source>
</reference>
<name>A0A6J3MF64_9PEZI</name>
<accession>A0A6J3MF64</accession>
<reference evidence="3" key="1">
    <citation type="submission" date="2020-01" db="EMBL/GenBank/DDBJ databases">
        <authorList>
            <consortium name="DOE Joint Genome Institute"/>
            <person name="Haridas S."/>
            <person name="Albert R."/>
            <person name="Binder M."/>
            <person name="Bloem J."/>
            <person name="Labutti K."/>
            <person name="Salamov A."/>
            <person name="Andreopoulos B."/>
            <person name="Baker S.E."/>
            <person name="Barry K."/>
            <person name="Bills G."/>
            <person name="Bluhm B.H."/>
            <person name="Cannon C."/>
            <person name="Castanera R."/>
            <person name="Culley D.E."/>
            <person name="Daum C."/>
            <person name="Ezra D."/>
            <person name="Gonzalez J.B."/>
            <person name="Henrissat B."/>
            <person name="Kuo A."/>
            <person name="Liang C."/>
            <person name="Lipzen A."/>
            <person name="Lutzoni F."/>
            <person name="Magnuson J."/>
            <person name="Mondo S."/>
            <person name="Nolan M."/>
            <person name="Ohm R."/>
            <person name="Pangilinan J."/>
            <person name="Park H.-J."/>
            <person name="Ramirez L."/>
            <person name="Alfaro M."/>
            <person name="Sun H."/>
            <person name="Tritt A."/>
            <person name="Yoshinaga Y."/>
            <person name="Zwiers L.-H."/>
            <person name="Turgeon B.G."/>
            <person name="Goodwin S.B."/>
            <person name="Spatafora J.W."/>
            <person name="Crous P.W."/>
            <person name="Grigoriev I.V."/>
        </authorList>
    </citation>
    <scope>NUCLEOTIDE SEQUENCE</scope>
    <source>
        <strain evidence="3">CBS 342.82</strain>
    </source>
</reference>
<evidence type="ECO:0000313" key="2">
    <source>
        <dbReference type="Proteomes" id="UP000504637"/>
    </source>
</evidence>
<gene>
    <name evidence="3" type="ORF">K489DRAFT_376696</name>
</gene>
<dbReference type="AlphaFoldDB" id="A0A6J3MF64"/>
<reference evidence="3" key="3">
    <citation type="submission" date="2025-08" db="UniProtKB">
        <authorList>
            <consortium name="RefSeq"/>
        </authorList>
    </citation>
    <scope>IDENTIFICATION</scope>
    <source>
        <strain evidence="3">CBS 342.82</strain>
    </source>
</reference>
<feature type="chain" id="PRO_5026873754" evidence="1">
    <location>
        <begin position="17"/>
        <end position="272"/>
    </location>
</feature>
<keyword evidence="1" id="KW-0732">Signal</keyword>
<dbReference type="RefSeq" id="XP_033463330.1">
    <property type="nucleotide sequence ID" value="XM_033603978.1"/>
</dbReference>
<keyword evidence="2" id="KW-1185">Reference proteome</keyword>
<dbReference type="Proteomes" id="UP000504637">
    <property type="component" value="Unplaced"/>
</dbReference>
<evidence type="ECO:0000256" key="1">
    <source>
        <dbReference type="SAM" id="SignalP"/>
    </source>
</evidence>
<feature type="signal peptide" evidence="1">
    <location>
        <begin position="1"/>
        <end position="16"/>
    </location>
</feature>
<organism evidence="3">
    <name type="scientific">Dissoconium aciculare CBS 342.82</name>
    <dbReference type="NCBI Taxonomy" id="1314786"/>
    <lineage>
        <taxon>Eukaryota</taxon>
        <taxon>Fungi</taxon>
        <taxon>Dikarya</taxon>
        <taxon>Ascomycota</taxon>
        <taxon>Pezizomycotina</taxon>
        <taxon>Dothideomycetes</taxon>
        <taxon>Dothideomycetidae</taxon>
        <taxon>Mycosphaerellales</taxon>
        <taxon>Dissoconiaceae</taxon>
        <taxon>Dissoconium</taxon>
    </lineage>
</organism>
<dbReference type="OrthoDB" id="1733656at2759"/>